<accession>A0A0A9BDV5</accession>
<evidence type="ECO:0000313" key="1">
    <source>
        <dbReference type="EMBL" id="JAD62099.1"/>
    </source>
</evidence>
<dbReference type="EMBL" id="GBRH01235796">
    <property type="protein sequence ID" value="JAD62099.1"/>
    <property type="molecule type" value="Transcribed_RNA"/>
</dbReference>
<name>A0A0A9BDV5_ARUDO</name>
<organism evidence="1">
    <name type="scientific">Arundo donax</name>
    <name type="common">Giant reed</name>
    <name type="synonym">Donax arundinaceus</name>
    <dbReference type="NCBI Taxonomy" id="35708"/>
    <lineage>
        <taxon>Eukaryota</taxon>
        <taxon>Viridiplantae</taxon>
        <taxon>Streptophyta</taxon>
        <taxon>Embryophyta</taxon>
        <taxon>Tracheophyta</taxon>
        <taxon>Spermatophyta</taxon>
        <taxon>Magnoliopsida</taxon>
        <taxon>Liliopsida</taxon>
        <taxon>Poales</taxon>
        <taxon>Poaceae</taxon>
        <taxon>PACMAD clade</taxon>
        <taxon>Arundinoideae</taxon>
        <taxon>Arundineae</taxon>
        <taxon>Arundo</taxon>
    </lineage>
</organism>
<reference evidence="1" key="1">
    <citation type="submission" date="2014-09" db="EMBL/GenBank/DDBJ databases">
        <authorList>
            <person name="Magalhaes I.L.F."/>
            <person name="Oliveira U."/>
            <person name="Santos F.R."/>
            <person name="Vidigal T.H.D.A."/>
            <person name="Brescovit A.D."/>
            <person name="Santos A.J."/>
        </authorList>
    </citation>
    <scope>NUCLEOTIDE SEQUENCE</scope>
    <source>
        <tissue evidence="1">Shoot tissue taken approximately 20 cm above the soil surface</tissue>
    </source>
</reference>
<proteinExistence type="predicted"/>
<protein>
    <submittedName>
        <fullName evidence="1">Uncharacterized protein</fullName>
    </submittedName>
</protein>
<sequence length="51" mass="5700">MLAFLFPRSHDSQPVAMLPSCQTIQVAAFTRIDIYQLIYPPPTGKFPCNSS</sequence>
<reference evidence="1" key="2">
    <citation type="journal article" date="2015" name="Data Brief">
        <title>Shoot transcriptome of the giant reed, Arundo donax.</title>
        <authorList>
            <person name="Barrero R.A."/>
            <person name="Guerrero F.D."/>
            <person name="Moolhuijzen P."/>
            <person name="Goolsby J.A."/>
            <person name="Tidwell J."/>
            <person name="Bellgard S.E."/>
            <person name="Bellgard M.I."/>
        </authorList>
    </citation>
    <scope>NUCLEOTIDE SEQUENCE</scope>
    <source>
        <tissue evidence="1">Shoot tissue taken approximately 20 cm above the soil surface</tissue>
    </source>
</reference>
<dbReference type="AlphaFoldDB" id="A0A0A9BDV5"/>